<feature type="compositionally biased region" description="Basic and acidic residues" evidence="1">
    <location>
        <begin position="134"/>
        <end position="152"/>
    </location>
</feature>
<feature type="region of interest" description="Disordered" evidence="1">
    <location>
        <begin position="100"/>
        <end position="152"/>
    </location>
</feature>
<feature type="compositionally biased region" description="Basic and acidic residues" evidence="1">
    <location>
        <begin position="100"/>
        <end position="113"/>
    </location>
</feature>
<evidence type="ECO:0000313" key="3">
    <source>
        <dbReference type="Proteomes" id="UP000266723"/>
    </source>
</evidence>
<dbReference type="Proteomes" id="UP000266723">
    <property type="component" value="Unassembled WGS sequence"/>
</dbReference>
<proteinExistence type="predicted"/>
<keyword evidence="3" id="KW-1185">Reference proteome</keyword>
<protein>
    <recommendedName>
        <fullName evidence="4">Zinc knuckle CX2CX4HX4C domain-containing protein</fullName>
    </recommendedName>
</protein>
<evidence type="ECO:0000256" key="1">
    <source>
        <dbReference type="SAM" id="MobiDB-lite"/>
    </source>
</evidence>
<name>A0ABQ7CM85_BRACR</name>
<feature type="region of interest" description="Disordered" evidence="1">
    <location>
        <begin position="280"/>
        <end position="311"/>
    </location>
</feature>
<organism evidence="2 3">
    <name type="scientific">Brassica cretica</name>
    <name type="common">Mustard</name>
    <dbReference type="NCBI Taxonomy" id="69181"/>
    <lineage>
        <taxon>Eukaryota</taxon>
        <taxon>Viridiplantae</taxon>
        <taxon>Streptophyta</taxon>
        <taxon>Embryophyta</taxon>
        <taxon>Tracheophyta</taxon>
        <taxon>Spermatophyta</taxon>
        <taxon>Magnoliopsida</taxon>
        <taxon>eudicotyledons</taxon>
        <taxon>Gunneridae</taxon>
        <taxon>Pentapetalae</taxon>
        <taxon>rosids</taxon>
        <taxon>malvids</taxon>
        <taxon>Brassicales</taxon>
        <taxon>Brassicaceae</taxon>
        <taxon>Brassiceae</taxon>
        <taxon>Brassica</taxon>
    </lineage>
</organism>
<evidence type="ECO:0000313" key="2">
    <source>
        <dbReference type="EMBL" id="KAF3552498.1"/>
    </source>
</evidence>
<dbReference type="EMBL" id="QGKV02000832">
    <property type="protein sequence ID" value="KAF3552498.1"/>
    <property type="molecule type" value="Genomic_DNA"/>
</dbReference>
<reference evidence="2 3" key="1">
    <citation type="journal article" date="2020" name="BMC Genomics">
        <title>Intraspecific diversification of the crop wild relative Brassica cretica Lam. using demographic model selection.</title>
        <authorList>
            <person name="Kioukis A."/>
            <person name="Michalopoulou V.A."/>
            <person name="Briers L."/>
            <person name="Pirintsos S."/>
            <person name="Studholme D.J."/>
            <person name="Pavlidis P."/>
            <person name="Sarris P.F."/>
        </authorList>
    </citation>
    <scope>NUCLEOTIDE SEQUENCE [LARGE SCALE GENOMIC DNA]</scope>
    <source>
        <strain evidence="3">cv. PFS-1207/04</strain>
    </source>
</reference>
<feature type="region of interest" description="Disordered" evidence="1">
    <location>
        <begin position="176"/>
        <end position="211"/>
    </location>
</feature>
<accession>A0ABQ7CM85</accession>
<feature type="compositionally biased region" description="Polar residues" evidence="1">
    <location>
        <begin position="119"/>
        <end position="128"/>
    </location>
</feature>
<evidence type="ECO:0008006" key="4">
    <source>
        <dbReference type="Google" id="ProtNLM"/>
    </source>
</evidence>
<gene>
    <name evidence="2" type="ORF">DY000_02004132</name>
</gene>
<sequence>MLCTVRSAGFIPLVELPAVAVSKLIRLIVLPSEYDNGGEVIATLHYEKLEKHCSQCGKLDHELRDCLEAKALKKASMANQKTKHMTLDISFQENPQKDLEARVSEHRSRDDVFRPPQRRTASGYSSHSLAYEGSQRREDHRGKTLKKRGEREDLMDRSGISFAPLLLITRHRVGSCEEGRRVPSARRSPPPQEASANSHHKTQPYERGIPLPMSSTNLPIVAVENAVGVIRETLSQYTACVDPSESAAMRERVRLAEAQGTIEGNAIHLAKINEERMLAEEVNGGDKGSGSKTPVLSRLGPLAQENELLEP</sequence>
<comment type="caution">
    <text evidence="2">The sequence shown here is derived from an EMBL/GenBank/DDBJ whole genome shotgun (WGS) entry which is preliminary data.</text>
</comment>